<evidence type="ECO:0000256" key="1">
    <source>
        <dbReference type="SAM" id="Coils"/>
    </source>
</evidence>
<feature type="signal peptide" evidence="3">
    <location>
        <begin position="1"/>
        <end position="23"/>
    </location>
</feature>
<evidence type="ECO:0000256" key="2">
    <source>
        <dbReference type="SAM" id="MobiDB-lite"/>
    </source>
</evidence>
<keyword evidence="5" id="KW-1185">Reference proteome</keyword>
<gene>
    <name evidence="4" type="ORF">SCF082_LOCUS52988</name>
</gene>
<accession>A0ABP0SPR3</accession>
<name>A0ABP0SPR3_9DINO</name>
<dbReference type="Proteomes" id="UP001642464">
    <property type="component" value="Unassembled WGS sequence"/>
</dbReference>
<feature type="compositionally biased region" description="Basic and acidic residues" evidence="2">
    <location>
        <begin position="284"/>
        <end position="300"/>
    </location>
</feature>
<proteinExistence type="predicted"/>
<comment type="caution">
    <text evidence="4">The sequence shown here is derived from an EMBL/GenBank/DDBJ whole genome shotgun (WGS) entry which is preliminary data.</text>
</comment>
<keyword evidence="1" id="KW-0175">Coiled coil</keyword>
<reference evidence="4 5" key="1">
    <citation type="submission" date="2024-02" db="EMBL/GenBank/DDBJ databases">
        <authorList>
            <person name="Chen Y."/>
            <person name="Shah S."/>
            <person name="Dougan E. K."/>
            <person name="Thang M."/>
            <person name="Chan C."/>
        </authorList>
    </citation>
    <scope>NUCLEOTIDE SEQUENCE [LARGE SCALE GENOMIC DNA]</scope>
</reference>
<organism evidence="4 5">
    <name type="scientific">Durusdinium trenchii</name>
    <dbReference type="NCBI Taxonomy" id="1381693"/>
    <lineage>
        <taxon>Eukaryota</taxon>
        <taxon>Sar</taxon>
        <taxon>Alveolata</taxon>
        <taxon>Dinophyceae</taxon>
        <taxon>Suessiales</taxon>
        <taxon>Symbiodiniaceae</taxon>
        <taxon>Durusdinium</taxon>
    </lineage>
</organism>
<protein>
    <submittedName>
        <fullName evidence="4">Uncharacterized protein</fullName>
    </submittedName>
</protein>
<feature type="region of interest" description="Disordered" evidence="2">
    <location>
        <begin position="197"/>
        <end position="246"/>
    </location>
</feature>
<feature type="compositionally biased region" description="Basic and acidic residues" evidence="2">
    <location>
        <begin position="200"/>
        <end position="234"/>
    </location>
</feature>
<dbReference type="EMBL" id="CAXAMM010044351">
    <property type="protein sequence ID" value="CAK9114366.1"/>
    <property type="molecule type" value="Genomic_DNA"/>
</dbReference>
<evidence type="ECO:0000313" key="4">
    <source>
        <dbReference type="EMBL" id="CAK9114366.1"/>
    </source>
</evidence>
<sequence length="317" mass="36611">MVGQGPVLCAVSCLICRLPLVHVLHSFASPTACPNQFKDCRKESCSFSAATWYVPLCSARFPPGSPRKNLPELTEEEPLFLVEAPLTPEVQHGDAIPEAEMKLVDETCPHMQRHPVFLTKARDHKSRRLYDDHVRRTLEEKVEQTKIELAQLARKRQEEVQTLEDSMLVADALRHDGTTAKADARRRHAMFLKEQMQEQQTRREEEKANKKKETAGYWGPEDRWVDGRRGRPDKPTQASQSHRNHCHDLIKQMEVDQNRRLVDRTMHLRQEKQIVNNCLAQMEQDREMEKQKIKQHREVDGTASGKFGRASEAEDQP</sequence>
<feature type="region of interest" description="Disordered" evidence="2">
    <location>
        <begin position="284"/>
        <end position="317"/>
    </location>
</feature>
<feature type="coiled-coil region" evidence="1">
    <location>
        <begin position="135"/>
        <end position="162"/>
    </location>
</feature>
<evidence type="ECO:0000313" key="5">
    <source>
        <dbReference type="Proteomes" id="UP001642464"/>
    </source>
</evidence>
<keyword evidence="3" id="KW-0732">Signal</keyword>
<feature type="chain" id="PRO_5045628580" evidence="3">
    <location>
        <begin position="24"/>
        <end position="317"/>
    </location>
</feature>
<evidence type="ECO:0000256" key="3">
    <source>
        <dbReference type="SAM" id="SignalP"/>
    </source>
</evidence>